<protein>
    <submittedName>
        <fullName evidence="1">DNA replication protein</fullName>
    </submittedName>
</protein>
<dbReference type="Proteomes" id="UP000267342">
    <property type="component" value="Chromosome"/>
</dbReference>
<reference evidence="1 2" key="1">
    <citation type="submission" date="2018-09" db="EMBL/GenBank/DDBJ databases">
        <title>Zymobacter palmae IAM14233 (=T109) whole genome analysis.</title>
        <authorList>
            <person name="Yanase H."/>
        </authorList>
    </citation>
    <scope>NUCLEOTIDE SEQUENCE [LARGE SCALE GENOMIC DNA]</scope>
    <source>
        <strain evidence="1 2">IAM14233</strain>
    </source>
</reference>
<name>A0A348HH73_9GAMM</name>
<evidence type="ECO:0000313" key="2">
    <source>
        <dbReference type="Proteomes" id="UP000267342"/>
    </source>
</evidence>
<evidence type="ECO:0000313" key="1">
    <source>
        <dbReference type="EMBL" id="BBG30975.1"/>
    </source>
</evidence>
<dbReference type="AlphaFoldDB" id="A0A348HH73"/>
<organism evidence="1 2">
    <name type="scientific">Zymobacter palmae</name>
    <dbReference type="NCBI Taxonomy" id="33074"/>
    <lineage>
        <taxon>Bacteria</taxon>
        <taxon>Pseudomonadati</taxon>
        <taxon>Pseudomonadota</taxon>
        <taxon>Gammaproteobacteria</taxon>
        <taxon>Oceanospirillales</taxon>
        <taxon>Halomonadaceae</taxon>
        <taxon>Zymobacter group</taxon>
        <taxon>Zymobacter</taxon>
    </lineage>
</organism>
<gene>
    <name evidence="1" type="ORF">ZBT109_2243</name>
</gene>
<dbReference type="EMBL" id="AP018933">
    <property type="protein sequence ID" value="BBG30975.1"/>
    <property type="molecule type" value="Genomic_DNA"/>
</dbReference>
<keyword evidence="2" id="KW-1185">Reference proteome</keyword>
<proteinExistence type="predicted"/>
<accession>A0A348HH73</accession>
<dbReference type="KEGG" id="zpl:ZBT109_2243"/>
<sequence length="340" mass="37016">MKMPRPLAGSGIERHCASALGTGFTPGLLAVLRPAFDDIRMFFDPLLGVLVRIAVRLFVHVEQFTHFSRRPLEVAQHAVGFGAVFFQALANNGIQLFGGAVGVLGIVEELKVPTVEHPVRYPRRYDNGLVFTHGFTQHGAHGGITAGRQLHTEIVLTDGVFSDTHDASPRINPDDAVIELSGVRFQIVDAVDVFHVARYDQPQTRAFKVVTKVIDLVLHRLVISGVSCRQPSGNHVQLALRQPLPHKGRGQRSRFHTIALLFQHDLERVGRCQLVSPSDVANGDVLLALCFGSRGRGSRGECGTAHQYGGQCCGNQLLDVHANASRKGVCTRGAKRADKA</sequence>